<dbReference type="PANTHER" id="PTHR35910:SF6">
    <property type="entry name" value="2EXR DOMAIN-CONTAINING PROTEIN"/>
    <property type="match status" value="1"/>
</dbReference>
<name>A0A8H4W6Z0_9HELO</name>
<dbReference type="Pfam" id="PF20150">
    <property type="entry name" value="2EXR"/>
    <property type="match status" value="1"/>
</dbReference>
<accession>A0A8H4W6Z0</accession>
<dbReference type="Proteomes" id="UP000566819">
    <property type="component" value="Unassembled WGS sequence"/>
</dbReference>
<dbReference type="EMBL" id="JAAMPI010000219">
    <property type="protein sequence ID" value="KAF4633960.1"/>
    <property type="molecule type" value="Genomic_DNA"/>
</dbReference>
<comment type="caution">
    <text evidence="2">The sequence shown here is derived from an EMBL/GenBank/DDBJ whole genome shotgun (WGS) entry which is preliminary data.</text>
</comment>
<dbReference type="OrthoDB" id="3557569at2759"/>
<organism evidence="2 3">
    <name type="scientific">Cudoniella acicularis</name>
    <dbReference type="NCBI Taxonomy" id="354080"/>
    <lineage>
        <taxon>Eukaryota</taxon>
        <taxon>Fungi</taxon>
        <taxon>Dikarya</taxon>
        <taxon>Ascomycota</taxon>
        <taxon>Pezizomycotina</taxon>
        <taxon>Leotiomycetes</taxon>
        <taxon>Helotiales</taxon>
        <taxon>Tricladiaceae</taxon>
        <taxon>Cudoniella</taxon>
    </lineage>
</organism>
<dbReference type="PANTHER" id="PTHR35910">
    <property type="entry name" value="2EXR DOMAIN-CONTAINING PROTEIN"/>
    <property type="match status" value="1"/>
</dbReference>
<sequence length="249" mass="28703">MLSSLTVRAVLTPTTKGSKRRNGVLKSRKNECVLIMKMFRYKGTRRGDVHLLAPFKGELIKLPSPIECERNLPNIGTHEGKLRRSLDVFSSLAKSQMTSPPSGPNTPEMEIPERLKNFQVKESPPTLSTFHLFTKLPIELRLKIYNLAIKPRIFHFNHTAAKRSKLRTDDFIPPLLHVCQESRTELIKHYESVAINNRSILVNQNLDTLVWIRYNGPLTFRGDCARLIYTDIPKFRHIAISTKFWNRLC</sequence>
<gene>
    <name evidence="2" type="ORF">G7Y89_g4151</name>
</gene>
<dbReference type="AlphaFoldDB" id="A0A8H4W6Z0"/>
<evidence type="ECO:0000259" key="1">
    <source>
        <dbReference type="Pfam" id="PF20150"/>
    </source>
</evidence>
<evidence type="ECO:0000313" key="2">
    <source>
        <dbReference type="EMBL" id="KAF4633960.1"/>
    </source>
</evidence>
<reference evidence="2 3" key="1">
    <citation type="submission" date="2020-03" db="EMBL/GenBank/DDBJ databases">
        <title>Draft Genome Sequence of Cudoniella acicularis.</title>
        <authorList>
            <person name="Buettner E."/>
            <person name="Kellner H."/>
        </authorList>
    </citation>
    <scope>NUCLEOTIDE SEQUENCE [LARGE SCALE GENOMIC DNA]</scope>
    <source>
        <strain evidence="2 3">DSM 108380</strain>
    </source>
</reference>
<proteinExistence type="predicted"/>
<evidence type="ECO:0000313" key="3">
    <source>
        <dbReference type="Proteomes" id="UP000566819"/>
    </source>
</evidence>
<dbReference type="InterPro" id="IPR045518">
    <property type="entry name" value="2EXR"/>
</dbReference>
<protein>
    <recommendedName>
        <fullName evidence="1">2EXR domain-containing protein</fullName>
    </recommendedName>
</protein>
<keyword evidence="3" id="KW-1185">Reference proteome</keyword>
<feature type="domain" description="2EXR" evidence="1">
    <location>
        <begin position="130"/>
        <end position="209"/>
    </location>
</feature>